<sequence length="399" mass="42223">MERRATSHTLASSNAEATASICQFTACGSPQWQVVEPARRPQGSARDIGKGAAWRVIGGGKGDGVSIEVCTMLDPMRDGKAALQALIERGLAESVTVGDVAQLTGGASSATYRVEIEDGSGPRLLIFQRTAGDMNDSAPRSVQADVQARAGALGVPVARVIAKTLPSDDLGDGVVTELVEGEGLAPRWLRGEGYTAARAALTGQCAEALARLHSAPVSHWADLPLKGGSGAELLADMFGWYRRLGVDVPAFDLAFAWLKPRMPQTPASCLVHGDFRSGNILVGPEGLTAVLDWELTHLSVPAEDLAWLCVQAWRFGQWQLPVGGFGTRAALLEAYGGGVTAGELHIWEVYGNLKWGMSCLQLADDHVSGRVPSVERAAIGRRVSEVAADLTYLLTFGEL</sequence>
<dbReference type="InterPro" id="IPR011009">
    <property type="entry name" value="Kinase-like_dom_sf"/>
</dbReference>
<dbReference type="InterPro" id="IPR041726">
    <property type="entry name" value="ACAD10_11_N"/>
</dbReference>
<feature type="domain" description="Aminoglycoside phosphotransferase" evidence="1">
    <location>
        <begin position="100"/>
        <end position="329"/>
    </location>
</feature>
<reference evidence="2 3" key="1">
    <citation type="submission" date="2019-06" db="EMBL/GenBank/DDBJ databases">
        <authorList>
            <person name="Lee I."/>
            <person name="Jang G.I."/>
            <person name="Hwang C.Y."/>
        </authorList>
    </citation>
    <scope>NUCLEOTIDE SEQUENCE [LARGE SCALE GENOMIC DNA]</scope>
    <source>
        <strain evidence="2 3">PAMC 28131</strain>
    </source>
</reference>
<dbReference type="Gene3D" id="3.90.1200.10">
    <property type="match status" value="1"/>
</dbReference>
<dbReference type="CDD" id="cd05154">
    <property type="entry name" value="ACAD10_11_N-like"/>
    <property type="match status" value="1"/>
</dbReference>
<organism evidence="2 3">
    <name type="scientific">Sandaracinobacter neustonicus</name>
    <dbReference type="NCBI Taxonomy" id="1715348"/>
    <lineage>
        <taxon>Bacteria</taxon>
        <taxon>Pseudomonadati</taxon>
        <taxon>Pseudomonadota</taxon>
        <taxon>Alphaproteobacteria</taxon>
        <taxon>Sphingomonadales</taxon>
        <taxon>Sphingosinicellaceae</taxon>
        <taxon>Sandaracinobacter</taxon>
    </lineage>
</organism>
<dbReference type="PANTHER" id="PTHR21310">
    <property type="entry name" value="AMINOGLYCOSIDE PHOSPHOTRANSFERASE-RELATED-RELATED"/>
    <property type="match status" value="1"/>
</dbReference>
<dbReference type="OrthoDB" id="3806873at2"/>
<dbReference type="Proteomes" id="UP000319897">
    <property type="component" value="Unassembled WGS sequence"/>
</dbReference>
<keyword evidence="3" id="KW-1185">Reference proteome</keyword>
<accession>A0A501XLV1</accession>
<evidence type="ECO:0000313" key="2">
    <source>
        <dbReference type="EMBL" id="TPE61157.1"/>
    </source>
</evidence>
<name>A0A501XLV1_9SPHN</name>
<evidence type="ECO:0000313" key="3">
    <source>
        <dbReference type="Proteomes" id="UP000319897"/>
    </source>
</evidence>
<proteinExistence type="predicted"/>
<dbReference type="EMBL" id="VFSU01000024">
    <property type="protein sequence ID" value="TPE61157.1"/>
    <property type="molecule type" value="Genomic_DNA"/>
</dbReference>
<dbReference type="AlphaFoldDB" id="A0A501XLV1"/>
<comment type="caution">
    <text evidence="2">The sequence shown here is derived from an EMBL/GenBank/DDBJ whole genome shotgun (WGS) entry which is preliminary data.</text>
</comment>
<dbReference type="InterPro" id="IPR002575">
    <property type="entry name" value="Aminoglycoside_PTrfase"/>
</dbReference>
<dbReference type="SUPFAM" id="SSF56112">
    <property type="entry name" value="Protein kinase-like (PK-like)"/>
    <property type="match status" value="1"/>
</dbReference>
<dbReference type="Pfam" id="PF01636">
    <property type="entry name" value="APH"/>
    <property type="match status" value="1"/>
</dbReference>
<dbReference type="InterPro" id="IPR051678">
    <property type="entry name" value="AGP_Transferase"/>
</dbReference>
<protein>
    <submittedName>
        <fullName evidence="2">Phosphotransferase family protein</fullName>
    </submittedName>
</protein>
<evidence type="ECO:0000259" key="1">
    <source>
        <dbReference type="Pfam" id="PF01636"/>
    </source>
</evidence>
<dbReference type="GO" id="GO:0016740">
    <property type="term" value="F:transferase activity"/>
    <property type="evidence" value="ECO:0007669"/>
    <property type="project" value="UniProtKB-KW"/>
</dbReference>
<gene>
    <name evidence="2" type="ORF">FJQ54_09705</name>
</gene>
<dbReference type="PANTHER" id="PTHR21310:SF57">
    <property type="entry name" value="BLR2944 PROTEIN"/>
    <property type="match status" value="1"/>
</dbReference>
<keyword evidence="2" id="KW-0808">Transferase</keyword>